<protein>
    <submittedName>
        <fullName evidence="1">Uncharacterized protein</fullName>
    </submittedName>
</protein>
<reference evidence="1" key="1">
    <citation type="submission" date="2018-10" db="EMBL/GenBank/DDBJ databases">
        <title>Hidden diversity of soil giant viruses.</title>
        <authorList>
            <person name="Schulz F."/>
            <person name="Alteio L."/>
            <person name="Goudeau D."/>
            <person name="Ryan E.M."/>
            <person name="Malmstrom R.R."/>
            <person name="Blanchard J."/>
            <person name="Woyke T."/>
        </authorList>
    </citation>
    <scope>NUCLEOTIDE SEQUENCE</scope>
    <source>
        <strain evidence="1">TEV1</strain>
    </source>
</reference>
<dbReference type="EMBL" id="MK071980">
    <property type="protein sequence ID" value="AYV75617.1"/>
    <property type="molecule type" value="Genomic_DNA"/>
</dbReference>
<proteinExistence type="predicted"/>
<name>A0A3G4ZLA6_9VIRU</name>
<sequence length="347" mass="40740">MPQNISHIKSDSFNEKNEFTTKIKITNDINGKFLILEKYIGEHDIYDCNENKENLEIFGNHKGISALVQGKKYSKETANLNYETENSFVPDIIEILEMKNNKIVSSSHMVEINRHSDLICNVKSSHDYDICTYCLTIENYKYIPLISLQYSHCYIKFFGKNLFEENISCTCEYIYAGTKERKYIAMSGIDFGNYNILCGLIGYKSGTNIKIKQNRQFGIKTKELQVEFDLYQYASIYDIKLCVLDNDGNTYYDYIQLFGIKSYNIILNQNEISYEQQNENLDQIFKDHHHNENNPICVSDDKIFIKLNKLLEENMYILMKCKSTRQIPKIEYISYNMYNPNTFLCLK</sequence>
<evidence type="ECO:0000313" key="1">
    <source>
        <dbReference type="EMBL" id="AYV75617.1"/>
    </source>
</evidence>
<accession>A0A3G4ZLA6</accession>
<organism evidence="1">
    <name type="scientific">Terrestrivirus sp</name>
    <dbReference type="NCBI Taxonomy" id="2487775"/>
    <lineage>
        <taxon>Viruses</taxon>
        <taxon>Varidnaviria</taxon>
        <taxon>Bamfordvirae</taxon>
        <taxon>Nucleocytoviricota</taxon>
        <taxon>Megaviricetes</taxon>
        <taxon>Imitervirales</taxon>
        <taxon>Mimiviridae</taxon>
        <taxon>Klosneuvirinae</taxon>
    </lineage>
</organism>
<gene>
    <name evidence="1" type="ORF">Terrestrivirus2_125</name>
</gene>